<evidence type="ECO:0000256" key="1">
    <source>
        <dbReference type="SAM" id="SignalP"/>
    </source>
</evidence>
<feature type="signal peptide" evidence="1">
    <location>
        <begin position="1"/>
        <end position="18"/>
    </location>
</feature>
<evidence type="ECO:0000313" key="2">
    <source>
        <dbReference type="EMBL" id="CAE7428060.1"/>
    </source>
</evidence>
<proteinExistence type="predicted"/>
<comment type="caution">
    <text evidence="2">The sequence shown here is derived from an EMBL/GenBank/DDBJ whole genome shotgun (WGS) entry which is preliminary data.</text>
</comment>
<feature type="chain" id="PRO_5032358737" evidence="1">
    <location>
        <begin position="19"/>
        <end position="90"/>
    </location>
</feature>
<name>A0A812RA22_9DINO</name>
<keyword evidence="3" id="KW-1185">Reference proteome</keyword>
<gene>
    <name evidence="2" type="ORF">SNAT2548_LOCUS23271</name>
</gene>
<keyword evidence="1" id="KW-0732">Signal</keyword>
<sequence>MRAILVAMFALLTVGSFADESMKALAADDESATLNLLQKKGALQTEDENVEEMMDAEVALEMSTPGLYACSALHRLHCTGRMKGPQLETN</sequence>
<dbReference type="EMBL" id="CAJNDS010002316">
    <property type="protein sequence ID" value="CAE7428060.1"/>
    <property type="molecule type" value="Genomic_DNA"/>
</dbReference>
<evidence type="ECO:0000313" key="3">
    <source>
        <dbReference type="Proteomes" id="UP000604046"/>
    </source>
</evidence>
<dbReference type="Proteomes" id="UP000604046">
    <property type="component" value="Unassembled WGS sequence"/>
</dbReference>
<protein>
    <submittedName>
        <fullName evidence="2">Uncharacterized protein</fullName>
    </submittedName>
</protein>
<reference evidence="2" key="1">
    <citation type="submission" date="2021-02" db="EMBL/GenBank/DDBJ databases">
        <authorList>
            <person name="Dougan E. K."/>
            <person name="Rhodes N."/>
            <person name="Thang M."/>
            <person name="Chan C."/>
        </authorList>
    </citation>
    <scope>NUCLEOTIDE SEQUENCE</scope>
</reference>
<dbReference type="OrthoDB" id="425165at2759"/>
<organism evidence="2 3">
    <name type="scientific">Symbiodinium natans</name>
    <dbReference type="NCBI Taxonomy" id="878477"/>
    <lineage>
        <taxon>Eukaryota</taxon>
        <taxon>Sar</taxon>
        <taxon>Alveolata</taxon>
        <taxon>Dinophyceae</taxon>
        <taxon>Suessiales</taxon>
        <taxon>Symbiodiniaceae</taxon>
        <taxon>Symbiodinium</taxon>
    </lineage>
</organism>
<dbReference type="AlphaFoldDB" id="A0A812RA22"/>
<accession>A0A812RA22</accession>